<dbReference type="AlphaFoldDB" id="A0A8T3AS75"/>
<comment type="caution">
    <text evidence="4">The sequence shown here is derived from an EMBL/GenBank/DDBJ whole genome shotgun (WGS) entry which is preliminary data.</text>
</comment>
<name>A0A8T3AS75_DENNO</name>
<protein>
    <recommendedName>
        <fullName evidence="3">SWIM-type domain-containing protein</fullName>
    </recommendedName>
</protein>
<evidence type="ECO:0000313" key="5">
    <source>
        <dbReference type="Proteomes" id="UP000829196"/>
    </source>
</evidence>
<dbReference type="GO" id="GO:0008270">
    <property type="term" value="F:zinc ion binding"/>
    <property type="evidence" value="ECO:0007669"/>
    <property type="project" value="UniProtKB-KW"/>
</dbReference>
<dbReference type="InterPro" id="IPR019557">
    <property type="entry name" value="AminoTfrase-like_pln_mobile"/>
</dbReference>
<keyword evidence="5" id="KW-1185">Reference proteome</keyword>
<dbReference type="Proteomes" id="UP000829196">
    <property type="component" value="Unassembled WGS sequence"/>
</dbReference>
<dbReference type="PANTHER" id="PTHR46033:SF8">
    <property type="entry name" value="PROTEIN MAINTENANCE OF MERISTEMS-LIKE"/>
    <property type="match status" value="1"/>
</dbReference>
<keyword evidence="1" id="KW-0479">Metal-binding</keyword>
<evidence type="ECO:0000313" key="4">
    <source>
        <dbReference type="EMBL" id="KAI0498928.1"/>
    </source>
</evidence>
<dbReference type="GO" id="GO:0010073">
    <property type="term" value="P:meristem maintenance"/>
    <property type="evidence" value="ECO:0007669"/>
    <property type="project" value="InterPro"/>
</dbReference>
<feature type="domain" description="SWIM-type" evidence="3">
    <location>
        <begin position="128"/>
        <end position="163"/>
    </location>
</feature>
<dbReference type="PANTHER" id="PTHR46033">
    <property type="entry name" value="PROTEIN MAIN-LIKE 2"/>
    <property type="match status" value="1"/>
</dbReference>
<evidence type="ECO:0000256" key="1">
    <source>
        <dbReference type="PROSITE-ProRule" id="PRU00325"/>
    </source>
</evidence>
<dbReference type="OrthoDB" id="693110at2759"/>
<sequence>MEDMRRIKVDIHQWLVDRDVSRWSLINDGGFRFGVMTTNAAESFNGVLKRARGLPIQALITAIYYNIISMFMRRLEFIAMEEQQNNNLFVPRVQTLLKKLEEEARRMPEPIRLNLNEFQVVDMSSRSYRVDILDGRRCKCSCEKPMLYHSPCLHVMLKGVPNKERFDEESRRIHASIARAGDTLLEQKANANEIFRCCLHKWSEEEDDRLWAIHAELIVMRYHELKCHRDEGYSPPDLDCSDLDHEHVIFYRSWCSRYDKLIKNFYKDRMKEVTPDGQLREFFKLEDWQDLQYEFECKMSCCPTQSQLQSHQRRRRKKRTTGEHSGEGTSEAPPPAQIHPNIASLLGTHRAAHPDGGTILEAASHLLMVHDWPVNCPRFMEALRLVGLDCVSQMRYLRMDHHLLTALVERWSPQTNSFHLTVGEMTITLQDVAMILGVHIDGPALVGHPVVEAGRRWLSWPDCCDDLLGSHPLPDVVYRDPFDHRITSRFHMGQAHSQTCVPLR</sequence>
<evidence type="ECO:0000256" key="2">
    <source>
        <dbReference type="SAM" id="MobiDB-lite"/>
    </source>
</evidence>
<dbReference type="Pfam" id="PF10536">
    <property type="entry name" value="PMD"/>
    <property type="match status" value="1"/>
</dbReference>
<dbReference type="InterPro" id="IPR007527">
    <property type="entry name" value="Znf_SWIM"/>
</dbReference>
<dbReference type="InterPro" id="IPR044824">
    <property type="entry name" value="MAIN-like"/>
</dbReference>
<accession>A0A8T3AS75</accession>
<keyword evidence="1" id="KW-0862">Zinc</keyword>
<reference evidence="4" key="1">
    <citation type="journal article" date="2022" name="Front. Genet.">
        <title>Chromosome-Scale Assembly of the Dendrobium nobile Genome Provides Insights Into the Molecular Mechanism of the Biosynthesis of the Medicinal Active Ingredient of Dendrobium.</title>
        <authorList>
            <person name="Xu Q."/>
            <person name="Niu S.-C."/>
            <person name="Li K.-L."/>
            <person name="Zheng P.-J."/>
            <person name="Zhang X.-J."/>
            <person name="Jia Y."/>
            <person name="Liu Y."/>
            <person name="Niu Y.-X."/>
            <person name="Yu L.-H."/>
            <person name="Chen D.-F."/>
            <person name="Zhang G.-Q."/>
        </authorList>
    </citation>
    <scope>NUCLEOTIDE SEQUENCE</scope>
    <source>
        <tissue evidence="4">Leaf</tissue>
    </source>
</reference>
<dbReference type="EMBL" id="JAGYWB010000014">
    <property type="protein sequence ID" value="KAI0498928.1"/>
    <property type="molecule type" value="Genomic_DNA"/>
</dbReference>
<evidence type="ECO:0000259" key="3">
    <source>
        <dbReference type="PROSITE" id="PS50966"/>
    </source>
</evidence>
<proteinExistence type="predicted"/>
<organism evidence="4 5">
    <name type="scientific">Dendrobium nobile</name>
    <name type="common">Orchid</name>
    <dbReference type="NCBI Taxonomy" id="94219"/>
    <lineage>
        <taxon>Eukaryota</taxon>
        <taxon>Viridiplantae</taxon>
        <taxon>Streptophyta</taxon>
        <taxon>Embryophyta</taxon>
        <taxon>Tracheophyta</taxon>
        <taxon>Spermatophyta</taxon>
        <taxon>Magnoliopsida</taxon>
        <taxon>Liliopsida</taxon>
        <taxon>Asparagales</taxon>
        <taxon>Orchidaceae</taxon>
        <taxon>Epidendroideae</taxon>
        <taxon>Malaxideae</taxon>
        <taxon>Dendrobiinae</taxon>
        <taxon>Dendrobium</taxon>
    </lineage>
</organism>
<gene>
    <name evidence="4" type="ORF">KFK09_019826</name>
</gene>
<feature type="region of interest" description="Disordered" evidence="2">
    <location>
        <begin position="308"/>
        <end position="340"/>
    </location>
</feature>
<keyword evidence="1" id="KW-0863">Zinc-finger</keyword>
<dbReference type="PROSITE" id="PS50966">
    <property type="entry name" value="ZF_SWIM"/>
    <property type="match status" value="1"/>
</dbReference>